<comment type="similarity">
    <text evidence="2">Belongs to the prokaryotic Ku family.</text>
</comment>
<organism evidence="4 5">
    <name type="scientific">Anaeroselena agilis</name>
    <dbReference type="NCBI Taxonomy" id="3063788"/>
    <lineage>
        <taxon>Bacteria</taxon>
        <taxon>Bacillati</taxon>
        <taxon>Bacillota</taxon>
        <taxon>Negativicutes</taxon>
        <taxon>Acetonemataceae</taxon>
        <taxon>Anaeroselena</taxon>
    </lineage>
</organism>
<dbReference type="PIRSF" id="PIRSF006493">
    <property type="entry name" value="Prok_Ku"/>
    <property type="match status" value="1"/>
</dbReference>
<keyword evidence="1 2" id="KW-0238">DNA-binding</keyword>
<name>A0ABU3NUH1_9FIRM</name>
<dbReference type="InterPro" id="IPR006164">
    <property type="entry name" value="DNA_bd_Ku70/Ku80"/>
</dbReference>
<evidence type="ECO:0000256" key="2">
    <source>
        <dbReference type="HAMAP-Rule" id="MF_01875"/>
    </source>
</evidence>
<dbReference type="HAMAP" id="MF_01875">
    <property type="entry name" value="Prokaryotic_Ku"/>
    <property type="match status" value="1"/>
</dbReference>
<dbReference type="NCBIfam" id="TIGR02772">
    <property type="entry name" value="Ku_bact"/>
    <property type="match status" value="1"/>
</dbReference>
<reference evidence="4 5" key="1">
    <citation type="submission" date="2023-07" db="EMBL/GenBank/DDBJ databases">
        <title>The novel representative of Negativicutes class, Anaeroselena agilis gen. nov. sp. nov.</title>
        <authorList>
            <person name="Prokofeva M.I."/>
            <person name="Elcheninov A.G."/>
            <person name="Klyukina A."/>
            <person name="Kublanov I.V."/>
            <person name="Frolov E.N."/>
            <person name="Podosokorskaya O.A."/>
        </authorList>
    </citation>
    <scope>NUCLEOTIDE SEQUENCE [LARGE SCALE GENOMIC DNA]</scope>
    <source>
        <strain evidence="4 5">4137-cl</strain>
    </source>
</reference>
<keyword evidence="5" id="KW-1185">Reference proteome</keyword>
<dbReference type="RefSeq" id="WP_413779010.1">
    <property type="nucleotide sequence ID" value="NZ_JAUOZS010000001.1"/>
</dbReference>
<dbReference type="Proteomes" id="UP001254848">
    <property type="component" value="Unassembled WGS sequence"/>
</dbReference>
<dbReference type="Pfam" id="PF02735">
    <property type="entry name" value="Ku"/>
    <property type="match status" value="1"/>
</dbReference>
<dbReference type="SUPFAM" id="SSF100939">
    <property type="entry name" value="SPOC domain-like"/>
    <property type="match status" value="1"/>
</dbReference>
<gene>
    <name evidence="2" type="primary">ku</name>
    <name evidence="4" type="ORF">Q4T40_04305</name>
</gene>
<dbReference type="InterPro" id="IPR009187">
    <property type="entry name" value="Prok_Ku"/>
</dbReference>
<keyword evidence="2" id="KW-0234">DNA repair</keyword>
<dbReference type="InterPro" id="IPR016194">
    <property type="entry name" value="SPOC-like_C_dom_sf"/>
</dbReference>
<comment type="function">
    <text evidence="2">With LigD forms a non-homologous end joining (NHEJ) DNA repair enzyme, which repairs dsDNA breaks with reduced fidelity. Binds linear dsDNA with 5'- and 3'- overhangs but not closed circular dsDNA nor ssDNA. Recruits and stimulates the ligase activity of LigD.</text>
</comment>
<evidence type="ECO:0000259" key="3">
    <source>
        <dbReference type="SMART" id="SM00559"/>
    </source>
</evidence>
<dbReference type="Gene3D" id="2.40.290.10">
    <property type="match status" value="1"/>
</dbReference>
<sequence>MQRPIWSGTISFGLVNVPVKLYNAVKKRTVSFHQLRAKDGCRIRLKKVCSADGTEVPPDSIVKGYEISPDRYVTVSAEELQTLYPQASRSIEIEDFVRLEEIDPLYFEQSYYLVPDKGAAKSYKLLMTAMRDAGRVAVARFVLRNKEYLAALRPAGQTLSLATMHFADEIIPQEELAGLPGEETTPTQRELAMAGQLIESLTAEFDPKKYRNEYYRRVMDLIERKAEGQKIVARPAAEEGAKVIDLMAALEASLAAVKKKPPVKERRKRASAR</sequence>
<dbReference type="EMBL" id="JAUOZS010000001">
    <property type="protein sequence ID" value="MDT8900465.1"/>
    <property type="molecule type" value="Genomic_DNA"/>
</dbReference>
<dbReference type="CDD" id="cd00789">
    <property type="entry name" value="KU_like"/>
    <property type="match status" value="1"/>
</dbReference>
<dbReference type="PANTHER" id="PTHR41251">
    <property type="entry name" value="NON-HOMOLOGOUS END JOINING PROTEIN KU"/>
    <property type="match status" value="1"/>
</dbReference>
<keyword evidence="2" id="KW-0227">DNA damage</keyword>
<accession>A0ABU3NUH1</accession>
<dbReference type="SMART" id="SM00559">
    <property type="entry name" value="Ku78"/>
    <property type="match status" value="1"/>
</dbReference>
<evidence type="ECO:0000313" key="5">
    <source>
        <dbReference type="Proteomes" id="UP001254848"/>
    </source>
</evidence>
<comment type="caution">
    <text evidence="4">The sequence shown here is derived from an EMBL/GenBank/DDBJ whole genome shotgun (WGS) entry which is preliminary data.</text>
</comment>
<keyword evidence="2" id="KW-0233">DNA recombination</keyword>
<feature type="domain" description="Ku" evidence="3">
    <location>
        <begin position="53"/>
        <end position="181"/>
    </location>
</feature>
<proteinExistence type="inferred from homology"/>
<dbReference type="PANTHER" id="PTHR41251:SF1">
    <property type="entry name" value="NON-HOMOLOGOUS END JOINING PROTEIN KU"/>
    <property type="match status" value="1"/>
</dbReference>
<protein>
    <recommendedName>
        <fullName evidence="2">Non-homologous end joining protein Ku</fullName>
    </recommendedName>
</protein>
<evidence type="ECO:0000313" key="4">
    <source>
        <dbReference type="EMBL" id="MDT8900465.1"/>
    </source>
</evidence>
<evidence type="ECO:0000256" key="1">
    <source>
        <dbReference type="ARBA" id="ARBA00023125"/>
    </source>
</evidence>
<comment type="subunit">
    <text evidence="2">Homodimer. Interacts with LigD.</text>
</comment>